<evidence type="ECO:0000313" key="2">
    <source>
        <dbReference type="EMBL" id="ABR16068.1"/>
    </source>
</evidence>
<accession>B8LK88</accession>
<reference evidence="2" key="1">
    <citation type="submission" date="2007-06" db="EMBL/GenBank/DDBJ databases">
        <title>Full length cDNA sequences from Sitka Spruce (Picea sitchensis).</title>
        <authorList>
            <person name="Ralph S.G."/>
            <person name="Chun H.E."/>
            <person name="Liao N."/>
            <person name="Ali J."/>
            <person name="Reid K."/>
            <person name="Kolosova N."/>
            <person name="Cooper N."/>
            <person name="Cullis C."/>
            <person name="Jancsik S."/>
            <person name="Moore R."/>
            <person name="Mayo M."/>
            <person name="Wagner S."/>
            <person name="Holt R.A."/>
            <person name="Jones S.J.M."/>
            <person name="Marra M.A."/>
            <person name="Ritland C.E."/>
            <person name="Ritland K."/>
            <person name="Bohlmann J."/>
        </authorList>
    </citation>
    <scope>NUCLEOTIDE SEQUENCE</scope>
    <source>
        <tissue evidence="2">Green portion of the leader tissue</tissue>
    </source>
</reference>
<dbReference type="AlphaFoldDB" id="B8LK88"/>
<name>B8LK88_PICSI</name>
<sequence length="174" mass="19700">MDNINPPELLRHLDKESEVLTEAHQSILNELRRLQVEEEMLMRTFHNLLSSQGLIKKRETTEQGSEEQHTQATEGSLAFSEEEDFAAMRIEMDTQQRQASKALITASQEDDTLVLKGHQPETDHNRASLEFVAVGEKGGVWSSEKRFEVNDKQTSQALITASCNVESFVPCKND</sequence>
<dbReference type="PANTHER" id="PTHR37718">
    <property type="entry name" value="BNAC03G61340D PROTEIN"/>
    <property type="match status" value="1"/>
</dbReference>
<evidence type="ECO:0000256" key="1">
    <source>
        <dbReference type="SAM" id="MobiDB-lite"/>
    </source>
</evidence>
<protein>
    <submittedName>
        <fullName evidence="2">Uncharacterized protein</fullName>
    </submittedName>
</protein>
<dbReference type="EMBL" id="EF676148">
    <property type="protein sequence ID" value="ABR16068.1"/>
    <property type="molecule type" value="mRNA"/>
</dbReference>
<dbReference type="PANTHER" id="PTHR37718:SF2">
    <property type="entry name" value="OS03G0205150 PROTEIN"/>
    <property type="match status" value="1"/>
</dbReference>
<dbReference type="OMA" id="HTQATEG"/>
<feature type="region of interest" description="Disordered" evidence="1">
    <location>
        <begin position="58"/>
        <end position="78"/>
    </location>
</feature>
<feature type="compositionally biased region" description="Basic and acidic residues" evidence="1">
    <location>
        <begin position="58"/>
        <end position="69"/>
    </location>
</feature>
<organism evidence="2">
    <name type="scientific">Picea sitchensis</name>
    <name type="common">Sitka spruce</name>
    <name type="synonym">Pinus sitchensis</name>
    <dbReference type="NCBI Taxonomy" id="3332"/>
    <lineage>
        <taxon>Eukaryota</taxon>
        <taxon>Viridiplantae</taxon>
        <taxon>Streptophyta</taxon>
        <taxon>Embryophyta</taxon>
        <taxon>Tracheophyta</taxon>
        <taxon>Spermatophyta</taxon>
        <taxon>Pinopsida</taxon>
        <taxon>Pinidae</taxon>
        <taxon>Conifers I</taxon>
        <taxon>Pinales</taxon>
        <taxon>Pinaceae</taxon>
        <taxon>Picea</taxon>
    </lineage>
</organism>
<proteinExistence type="evidence at transcript level"/>